<evidence type="ECO:0000256" key="6">
    <source>
        <dbReference type="ARBA" id="ARBA00022946"/>
    </source>
</evidence>
<name>A0A7R8CHF0_LEPSM</name>
<evidence type="ECO:0000256" key="5">
    <source>
        <dbReference type="ARBA" id="ARBA00022823"/>
    </source>
</evidence>
<dbReference type="EC" id="2.3.1.-" evidence="10"/>
<gene>
    <name evidence="11" type="ORF">LSAA_2436</name>
</gene>
<dbReference type="EMBL" id="HG994589">
    <property type="protein sequence ID" value="CAF2790815.1"/>
    <property type="molecule type" value="Genomic_DNA"/>
</dbReference>
<dbReference type="PROSITE" id="PS51826">
    <property type="entry name" value="PSBD"/>
    <property type="match status" value="1"/>
</dbReference>
<dbReference type="SUPFAM" id="SSF47005">
    <property type="entry name" value="Peripheral subunit-binding domain of 2-oxo acid dehydrogenase complex"/>
    <property type="match status" value="1"/>
</dbReference>
<comment type="similarity">
    <text evidence="3 10">Belongs to the 2-oxoacid dehydrogenase family.</text>
</comment>
<dbReference type="InterPro" id="IPR001078">
    <property type="entry name" value="2-oxoacid_DH_actylTfrase"/>
</dbReference>
<evidence type="ECO:0000256" key="4">
    <source>
        <dbReference type="ARBA" id="ARBA00022679"/>
    </source>
</evidence>
<dbReference type="PROSITE" id="PS00189">
    <property type="entry name" value="LIPOYL"/>
    <property type="match status" value="1"/>
</dbReference>
<dbReference type="InterPro" id="IPR000089">
    <property type="entry name" value="Biotin_lipoyl"/>
</dbReference>
<dbReference type="FunFam" id="2.40.50.100:FF:000013">
    <property type="entry name" value="Dihydrolipoamide acetyltransferase component of pyruvate dehydrogenase complex"/>
    <property type="match status" value="1"/>
</dbReference>
<comment type="cofactor">
    <cofactor evidence="1 10">
        <name>(R)-lipoate</name>
        <dbReference type="ChEBI" id="CHEBI:83088"/>
    </cofactor>
</comment>
<dbReference type="CDD" id="cd06849">
    <property type="entry name" value="lipoyl_domain"/>
    <property type="match status" value="1"/>
</dbReference>
<evidence type="ECO:0000256" key="3">
    <source>
        <dbReference type="ARBA" id="ARBA00007317"/>
    </source>
</evidence>
<dbReference type="FunFam" id="4.10.320.10:FF:000002">
    <property type="entry name" value="Dihydrolipoamide acetyltransferase component of pyruvate dehydrogenase complex"/>
    <property type="match status" value="1"/>
</dbReference>
<keyword evidence="6" id="KW-0809">Transit peptide</keyword>
<evidence type="ECO:0000256" key="1">
    <source>
        <dbReference type="ARBA" id="ARBA00001938"/>
    </source>
</evidence>
<keyword evidence="7" id="KW-0496">Mitochondrion</keyword>
<keyword evidence="12" id="KW-1185">Reference proteome</keyword>
<sequence>MGEREVLEKVLTFLKDFETYSKYYLGKEWILNSNSGQCLKSLELIQDGVLLFFRSIRTSKSVESAHYLSRRIRKEVPVSGRQTRPVLRTLKTLAPLHGKTTIPFYLSDIGEGIKEVTIKEWFVKPGDVVKQFDEICEVTSDKASVTISSRYDGQIKKLYYEVDEIAQTGDPLVDIEADLDGEIEGEREIMDSQAESAVEPSFSSEERPTGKRLATPAVRRLAAENNVNLMDVEASGKAGRILKDDIFAFLERNSDISSSSVSPKTVPIATKVSDPPLTPLVPPRPVIPQKDEIKPMSPYVKAMIKTMTESLQIPHFVYSDEITVDKLTDIKNLLRKSALERGVKLSYMPFIIKAASLGLVQYPILNAVPDFKKEIISFRENHNIGIAMDTPNGLLVPNVKNVQALSILEIGAELNRLQDLGVKGKLSSNDLNGGTFTISNIGSIGAVPKFDKDDKIVKASIMNISWSADHRIIDGATVARFSNSMKDMIDNPETMLMHLK</sequence>
<dbReference type="InterPro" id="IPR050743">
    <property type="entry name" value="2-oxoacid_DH_E2_comp"/>
</dbReference>
<evidence type="ECO:0000256" key="8">
    <source>
        <dbReference type="ARBA" id="ARBA00023315"/>
    </source>
</evidence>
<evidence type="ECO:0000313" key="11">
    <source>
        <dbReference type="EMBL" id="CAF2790815.1"/>
    </source>
</evidence>
<dbReference type="Pfam" id="PF00198">
    <property type="entry name" value="2-oxoacid_dh"/>
    <property type="match status" value="2"/>
</dbReference>
<comment type="subcellular location">
    <subcellularLocation>
        <location evidence="2">Mitochondrion matrix</location>
    </subcellularLocation>
</comment>
<evidence type="ECO:0000256" key="9">
    <source>
        <dbReference type="ARBA" id="ARBA00051775"/>
    </source>
</evidence>
<dbReference type="InterPro" id="IPR036625">
    <property type="entry name" value="E3-bd_dom_sf"/>
</dbReference>
<evidence type="ECO:0000256" key="2">
    <source>
        <dbReference type="ARBA" id="ARBA00004305"/>
    </source>
</evidence>
<dbReference type="PANTHER" id="PTHR43178:SF5">
    <property type="entry name" value="LIPOAMIDE ACYLTRANSFERASE COMPONENT OF BRANCHED-CHAIN ALPHA-KETO ACID DEHYDROGENASE COMPLEX, MITOCHONDRIAL"/>
    <property type="match status" value="1"/>
</dbReference>
<dbReference type="GO" id="GO:0031405">
    <property type="term" value="F:lipoic acid binding"/>
    <property type="evidence" value="ECO:0007669"/>
    <property type="project" value="TreeGrafter"/>
</dbReference>
<comment type="catalytic activity">
    <reaction evidence="9">
        <text>N(6)-[(R)-dihydrolipoyl]-L-lysyl-[protein] + 2-methylpropanoyl-CoA = N(6)-[(R)-S(8)-2-methylpropanoyldihydrolipoyl]-L-lysyl-[protein] + CoA</text>
        <dbReference type="Rhea" id="RHEA:18865"/>
        <dbReference type="Rhea" id="RHEA-COMP:10475"/>
        <dbReference type="Rhea" id="RHEA-COMP:10497"/>
        <dbReference type="ChEBI" id="CHEBI:57287"/>
        <dbReference type="ChEBI" id="CHEBI:57338"/>
        <dbReference type="ChEBI" id="CHEBI:83100"/>
        <dbReference type="ChEBI" id="CHEBI:83142"/>
        <dbReference type="EC" id="2.3.1.168"/>
    </reaction>
    <physiologicalReaction direction="left-to-right" evidence="9">
        <dbReference type="Rhea" id="RHEA:18866"/>
    </physiologicalReaction>
</comment>
<evidence type="ECO:0000313" key="12">
    <source>
        <dbReference type="Proteomes" id="UP000675881"/>
    </source>
</evidence>
<keyword evidence="4 10" id="KW-0808">Transferase</keyword>
<dbReference type="OrthoDB" id="202158at2759"/>
<dbReference type="PROSITE" id="PS50968">
    <property type="entry name" value="BIOTINYL_LIPOYL"/>
    <property type="match status" value="1"/>
</dbReference>
<reference evidence="11" key="1">
    <citation type="submission" date="2021-02" db="EMBL/GenBank/DDBJ databases">
        <authorList>
            <person name="Bekaert M."/>
        </authorList>
    </citation>
    <scope>NUCLEOTIDE SEQUENCE</scope>
    <source>
        <strain evidence="11">IoA-00</strain>
    </source>
</reference>
<dbReference type="InterPro" id="IPR003016">
    <property type="entry name" value="2-oxoA_DH_lipoyl-BS"/>
</dbReference>
<dbReference type="Pfam" id="PF00364">
    <property type="entry name" value="Biotin_lipoyl"/>
    <property type="match status" value="1"/>
</dbReference>
<dbReference type="SUPFAM" id="SSF51230">
    <property type="entry name" value="Single hybrid motif"/>
    <property type="match status" value="1"/>
</dbReference>
<dbReference type="Gene3D" id="4.10.320.10">
    <property type="entry name" value="E3-binding domain"/>
    <property type="match status" value="1"/>
</dbReference>
<dbReference type="SUPFAM" id="SSF52777">
    <property type="entry name" value="CoA-dependent acyltransferases"/>
    <property type="match status" value="1"/>
</dbReference>
<keyword evidence="8 10" id="KW-0012">Acyltransferase</keyword>
<dbReference type="GO" id="GO:0005759">
    <property type="term" value="C:mitochondrial matrix"/>
    <property type="evidence" value="ECO:0007669"/>
    <property type="project" value="UniProtKB-SubCell"/>
</dbReference>
<dbReference type="Proteomes" id="UP000675881">
    <property type="component" value="Chromosome 10"/>
</dbReference>
<dbReference type="InterPro" id="IPR004167">
    <property type="entry name" value="PSBD"/>
</dbReference>
<dbReference type="Gene3D" id="3.30.559.10">
    <property type="entry name" value="Chloramphenicol acetyltransferase-like domain"/>
    <property type="match status" value="1"/>
</dbReference>
<dbReference type="GO" id="GO:0043754">
    <property type="term" value="F:dihydrolipoamide branched chain acyltransferase activity"/>
    <property type="evidence" value="ECO:0007669"/>
    <property type="project" value="UniProtKB-EC"/>
</dbReference>
<dbReference type="InterPro" id="IPR011053">
    <property type="entry name" value="Single_hybrid_motif"/>
</dbReference>
<protein>
    <recommendedName>
        <fullName evidence="10">Dihydrolipoamide acetyltransferase component of pyruvate dehydrogenase complex</fullName>
        <ecNumber evidence="10">2.3.1.-</ecNumber>
    </recommendedName>
</protein>
<keyword evidence="5 10" id="KW-0450">Lipoyl</keyword>
<dbReference type="PANTHER" id="PTHR43178">
    <property type="entry name" value="DIHYDROLIPOAMIDE ACETYLTRANSFERASE COMPONENT OF PYRUVATE DEHYDROGENASE COMPLEX"/>
    <property type="match status" value="1"/>
</dbReference>
<evidence type="ECO:0000256" key="7">
    <source>
        <dbReference type="ARBA" id="ARBA00023128"/>
    </source>
</evidence>
<dbReference type="InterPro" id="IPR023213">
    <property type="entry name" value="CAT-like_dom_sf"/>
</dbReference>
<proteinExistence type="inferred from homology"/>
<accession>A0A7R8CHF0</accession>
<dbReference type="Pfam" id="PF02817">
    <property type="entry name" value="E3_binding"/>
    <property type="match status" value="1"/>
</dbReference>
<dbReference type="Gene3D" id="2.40.50.100">
    <property type="match status" value="1"/>
</dbReference>
<dbReference type="GO" id="GO:0016407">
    <property type="term" value="F:acetyltransferase activity"/>
    <property type="evidence" value="ECO:0007669"/>
    <property type="project" value="TreeGrafter"/>
</dbReference>
<evidence type="ECO:0000256" key="10">
    <source>
        <dbReference type="RuleBase" id="RU003423"/>
    </source>
</evidence>
<dbReference type="GO" id="GO:0005829">
    <property type="term" value="C:cytosol"/>
    <property type="evidence" value="ECO:0007669"/>
    <property type="project" value="UniProtKB-ARBA"/>
</dbReference>
<dbReference type="AlphaFoldDB" id="A0A7R8CHF0"/>
<organism evidence="11 12">
    <name type="scientific">Lepeophtheirus salmonis</name>
    <name type="common">Salmon louse</name>
    <name type="synonym">Caligus salmonis</name>
    <dbReference type="NCBI Taxonomy" id="72036"/>
    <lineage>
        <taxon>Eukaryota</taxon>
        <taxon>Metazoa</taxon>
        <taxon>Ecdysozoa</taxon>
        <taxon>Arthropoda</taxon>
        <taxon>Crustacea</taxon>
        <taxon>Multicrustacea</taxon>
        <taxon>Hexanauplia</taxon>
        <taxon>Copepoda</taxon>
        <taxon>Siphonostomatoida</taxon>
        <taxon>Caligidae</taxon>
        <taxon>Lepeophtheirus</taxon>
    </lineage>
</organism>